<keyword evidence="2" id="KW-1185">Reference proteome</keyword>
<accession>A0A1X4XXJ1</accession>
<dbReference type="EMBL" id="MDSU01000018">
    <property type="protein sequence ID" value="OSS42256.1"/>
    <property type="molecule type" value="Genomic_DNA"/>
</dbReference>
<protein>
    <recommendedName>
        <fullName evidence="3">Motility protein</fullName>
    </recommendedName>
</protein>
<evidence type="ECO:0000313" key="2">
    <source>
        <dbReference type="Proteomes" id="UP000194141"/>
    </source>
</evidence>
<dbReference type="OrthoDB" id="9910993at2"/>
<evidence type="ECO:0000313" key="1">
    <source>
        <dbReference type="EMBL" id="OSS42256.1"/>
    </source>
</evidence>
<gene>
    <name evidence="1" type="ORF">DESAMIL20_1809</name>
</gene>
<comment type="caution">
    <text evidence="1">The sequence shown here is derived from an EMBL/GenBank/DDBJ whole genome shotgun (WGS) entry which is preliminary data.</text>
</comment>
<dbReference type="STRING" id="1562698.DESAMIL20_1809"/>
<dbReference type="RefSeq" id="WP_086034515.1">
    <property type="nucleotide sequence ID" value="NZ_MDSU01000018.1"/>
</dbReference>
<reference evidence="1 2" key="1">
    <citation type="journal article" date="2017" name="Front. Microbiol.">
        <title>Genome Sequence of Desulfurella amilsii Strain TR1 and Comparative Genomics of Desulfurellaceae Family.</title>
        <authorList>
            <person name="Florentino A.P."/>
            <person name="Stams A.J."/>
            <person name="Sanchez-Andrea I."/>
        </authorList>
    </citation>
    <scope>NUCLEOTIDE SEQUENCE [LARGE SCALE GENOMIC DNA]</scope>
    <source>
        <strain evidence="1 2">TR1</strain>
    </source>
</reference>
<name>A0A1X4XXJ1_9BACT</name>
<evidence type="ECO:0008006" key="3">
    <source>
        <dbReference type="Google" id="ProtNLM"/>
    </source>
</evidence>
<dbReference type="Proteomes" id="UP000194141">
    <property type="component" value="Unassembled WGS sequence"/>
</dbReference>
<proteinExistence type="predicted"/>
<organism evidence="1 2">
    <name type="scientific">Desulfurella amilsii</name>
    <dbReference type="NCBI Taxonomy" id="1562698"/>
    <lineage>
        <taxon>Bacteria</taxon>
        <taxon>Pseudomonadati</taxon>
        <taxon>Campylobacterota</taxon>
        <taxon>Desulfurellia</taxon>
        <taxon>Desulfurellales</taxon>
        <taxon>Desulfurellaceae</taxon>
        <taxon>Desulfurella</taxon>
    </lineage>
</organism>
<sequence length="61" mass="6736">MQVNAQVGVDVLQKAIDTNKKQVSNLLKMQQDAQNKLPIQAQKNDTVPKSSILGSLFDKKV</sequence>
<dbReference type="AlphaFoldDB" id="A0A1X4XXJ1"/>